<proteinExistence type="predicted"/>
<dbReference type="InterPro" id="IPR000504">
    <property type="entry name" value="RRM_dom"/>
</dbReference>
<dbReference type="InterPro" id="IPR036390">
    <property type="entry name" value="WH_DNA-bd_sf"/>
</dbReference>
<dbReference type="PROSITE" id="PS50961">
    <property type="entry name" value="HTH_LA"/>
    <property type="match status" value="1"/>
</dbReference>
<feature type="region of interest" description="Disordered" evidence="6">
    <location>
        <begin position="1"/>
        <end position="68"/>
    </location>
</feature>
<organism evidence="9 10">
    <name type="scientific">Cuscuta australis</name>
    <dbReference type="NCBI Taxonomy" id="267555"/>
    <lineage>
        <taxon>Eukaryota</taxon>
        <taxon>Viridiplantae</taxon>
        <taxon>Streptophyta</taxon>
        <taxon>Embryophyta</taxon>
        <taxon>Tracheophyta</taxon>
        <taxon>Spermatophyta</taxon>
        <taxon>Magnoliopsida</taxon>
        <taxon>eudicotyledons</taxon>
        <taxon>Gunneridae</taxon>
        <taxon>Pentapetalae</taxon>
        <taxon>asterids</taxon>
        <taxon>lamiids</taxon>
        <taxon>Solanales</taxon>
        <taxon>Convolvulaceae</taxon>
        <taxon>Cuscuteae</taxon>
        <taxon>Cuscuta</taxon>
        <taxon>Cuscuta subgen. Grammica</taxon>
        <taxon>Cuscuta sect. Cleistogrammica</taxon>
    </lineage>
</organism>
<dbReference type="CDD" id="cd08033">
    <property type="entry name" value="LARP_6"/>
    <property type="match status" value="1"/>
</dbReference>
<feature type="compositionally biased region" description="Basic and acidic residues" evidence="6">
    <location>
        <begin position="287"/>
        <end position="322"/>
    </location>
</feature>
<comment type="caution">
    <text evidence="9">The sequence shown here is derived from an EMBL/GenBank/DDBJ whole genome shotgun (WGS) entry which is preliminary data.</text>
</comment>
<dbReference type="Gene3D" id="3.30.70.330">
    <property type="match status" value="1"/>
</dbReference>
<dbReference type="InterPro" id="IPR035979">
    <property type="entry name" value="RBD_domain_sf"/>
</dbReference>
<dbReference type="InterPro" id="IPR006630">
    <property type="entry name" value="La_HTH"/>
</dbReference>
<dbReference type="GO" id="GO:0005634">
    <property type="term" value="C:nucleus"/>
    <property type="evidence" value="ECO:0007669"/>
    <property type="project" value="UniProtKB-SubCell"/>
</dbReference>
<dbReference type="GO" id="GO:0006396">
    <property type="term" value="P:RNA processing"/>
    <property type="evidence" value="ECO:0007669"/>
    <property type="project" value="InterPro"/>
</dbReference>
<feature type="compositionally biased region" description="Basic residues" evidence="6">
    <location>
        <begin position="323"/>
        <end position="336"/>
    </location>
</feature>
<reference evidence="9 10" key="1">
    <citation type="submission" date="2018-06" db="EMBL/GenBank/DDBJ databases">
        <title>The Genome of Cuscuta australis (Dodder) Provides Insight into the Evolution of Plant Parasitism.</title>
        <authorList>
            <person name="Liu H."/>
        </authorList>
    </citation>
    <scope>NUCLEOTIDE SEQUENCE [LARGE SCALE GENOMIC DNA]</scope>
    <source>
        <strain evidence="10">cv. Yunnan</strain>
        <tissue evidence="9">Vines</tissue>
    </source>
</reference>
<name>A0A328DYI3_9ASTE</name>
<dbReference type="GO" id="GO:0003729">
    <property type="term" value="F:mRNA binding"/>
    <property type="evidence" value="ECO:0007669"/>
    <property type="project" value="TreeGrafter"/>
</dbReference>
<feature type="domain" description="HTH La-type RNA-binding" evidence="8">
    <location>
        <begin position="67"/>
        <end position="158"/>
    </location>
</feature>
<dbReference type="Pfam" id="PF00076">
    <property type="entry name" value="RRM_1"/>
    <property type="match status" value="1"/>
</dbReference>
<feature type="region of interest" description="Disordered" evidence="6">
    <location>
        <begin position="259"/>
        <end position="383"/>
    </location>
</feature>
<dbReference type="SUPFAM" id="SSF54928">
    <property type="entry name" value="RNA-binding domain, RBD"/>
    <property type="match status" value="1"/>
</dbReference>
<dbReference type="InterPro" id="IPR012677">
    <property type="entry name" value="Nucleotide-bd_a/b_plait_sf"/>
</dbReference>
<keyword evidence="10" id="KW-1185">Reference proteome</keyword>
<feature type="domain" description="RRM" evidence="7">
    <location>
        <begin position="165"/>
        <end position="255"/>
    </location>
</feature>
<keyword evidence="3 5" id="KW-0694">RNA-binding</keyword>
<dbReference type="SUPFAM" id="SSF46785">
    <property type="entry name" value="Winged helix' DNA-binding domain"/>
    <property type="match status" value="1"/>
</dbReference>
<evidence type="ECO:0000256" key="6">
    <source>
        <dbReference type="SAM" id="MobiDB-lite"/>
    </source>
</evidence>
<feature type="compositionally biased region" description="Acidic residues" evidence="6">
    <location>
        <begin position="29"/>
        <end position="38"/>
    </location>
</feature>
<dbReference type="Pfam" id="PF05383">
    <property type="entry name" value="La"/>
    <property type="match status" value="1"/>
</dbReference>
<dbReference type="SMART" id="SM00715">
    <property type="entry name" value="LA"/>
    <property type="match status" value="1"/>
</dbReference>
<dbReference type="Proteomes" id="UP000249390">
    <property type="component" value="Unassembled WGS sequence"/>
</dbReference>
<dbReference type="FunFam" id="1.10.10.10:FF:000158">
    <property type="entry name" value="La ribonucleoprotein domain family member 7"/>
    <property type="match status" value="1"/>
</dbReference>
<evidence type="ECO:0000313" key="10">
    <source>
        <dbReference type="Proteomes" id="UP000249390"/>
    </source>
</evidence>
<evidence type="ECO:0000256" key="5">
    <source>
        <dbReference type="PROSITE-ProRule" id="PRU00332"/>
    </source>
</evidence>
<dbReference type="GO" id="GO:1990904">
    <property type="term" value="C:ribonucleoprotein complex"/>
    <property type="evidence" value="ECO:0007669"/>
    <property type="project" value="InterPro"/>
</dbReference>
<sequence>MEPEPGSGSMETPVPINPHTAAASSPPLIEEEEEEDDDDHHPDSSPVGFPDLPRPSYDQVQPSPDAAASSDDLLLNIIKQVEYYFSDENLPTDKFLLKYVTSNEEGFVPLKVIASFKKLKKLTKEIPLIATALKESSLLVVSSDEKEVRRLNPLPYIGVRDPQLCSVLVENLPSDHSVKALRQLFSPAGHIKHISIREPHTERNPRKCTIAEKLLSGKLHAVVEYDTVEAAEKAVATLNDEKDWRFGLRVKLLKKEIKRGQKKKVWRESDSDRHACGQSSDQAVDEENCHPSEHHGDSHQEKDGDHLPKETTGEHAPPERNGHSGRTRGRGRRQKHGTNVQAHGMHPSALGTEPSKPPPGPRMPDGTRGFAMGRGRPLPSNPV</sequence>
<evidence type="ECO:0008006" key="11">
    <source>
        <dbReference type="Google" id="ProtNLM"/>
    </source>
</evidence>
<evidence type="ECO:0000259" key="8">
    <source>
        <dbReference type="PROSITE" id="PS50961"/>
    </source>
</evidence>
<dbReference type="EMBL" id="NQVE01000067">
    <property type="protein sequence ID" value="RAL50280.1"/>
    <property type="molecule type" value="Genomic_DNA"/>
</dbReference>
<keyword evidence="4" id="KW-0539">Nucleus</keyword>
<evidence type="ECO:0000256" key="1">
    <source>
        <dbReference type="ARBA" id="ARBA00002339"/>
    </source>
</evidence>
<evidence type="ECO:0000259" key="7">
    <source>
        <dbReference type="PROSITE" id="PS50102"/>
    </source>
</evidence>
<dbReference type="InterPro" id="IPR045180">
    <property type="entry name" value="La_dom_prot"/>
</dbReference>
<dbReference type="InterPro" id="IPR036388">
    <property type="entry name" value="WH-like_DNA-bd_sf"/>
</dbReference>
<evidence type="ECO:0000256" key="4">
    <source>
        <dbReference type="ARBA" id="ARBA00023242"/>
    </source>
</evidence>
<comment type="function">
    <text evidence="1">Transcriptional regulator.</text>
</comment>
<comment type="subcellular location">
    <subcellularLocation>
        <location evidence="2">Nucleus</location>
    </subcellularLocation>
</comment>
<protein>
    <recommendedName>
        <fullName evidence="11">HTH La-type RNA-binding domain-containing protein</fullName>
    </recommendedName>
</protein>
<gene>
    <name evidence="9" type="ORF">DM860_007954</name>
</gene>
<dbReference type="SMART" id="SM00360">
    <property type="entry name" value="RRM"/>
    <property type="match status" value="1"/>
</dbReference>
<dbReference type="AlphaFoldDB" id="A0A328DYI3"/>
<evidence type="ECO:0000256" key="3">
    <source>
        <dbReference type="ARBA" id="ARBA00022884"/>
    </source>
</evidence>
<dbReference type="InterPro" id="IPR002344">
    <property type="entry name" value="Lupus_La"/>
</dbReference>
<dbReference type="PANTHER" id="PTHR22792:SF159">
    <property type="entry name" value="LA-RELATED PROTEIN 1B-RELATED"/>
    <property type="match status" value="1"/>
</dbReference>
<dbReference type="Gene3D" id="1.10.10.10">
    <property type="entry name" value="Winged helix-like DNA-binding domain superfamily/Winged helix DNA-binding domain"/>
    <property type="match status" value="1"/>
</dbReference>
<evidence type="ECO:0000256" key="2">
    <source>
        <dbReference type="ARBA" id="ARBA00004123"/>
    </source>
</evidence>
<dbReference type="PRINTS" id="PR00302">
    <property type="entry name" value="LUPUSLA"/>
</dbReference>
<evidence type="ECO:0000313" key="9">
    <source>
        <dbReference type="EMBL" id="RAL50280.1"/>
    </source>
</evidence>
<feature type="compositionally biased region" description="Basic and acidic residues" evidence="6">
    <location>
        <begin position="266"/>
        <end position="275"/>
    </location>
</feature>
<dbReference type="PROSITE" id="PS50102">
    <property type="entry name" value="RRM"/>
    <property type="match status" value="1"/>
</dbReference>
<accession>A0A328DYI3</accession>
<dbReference type="PANTHER" id="PTHR22792">
    <property type="entry name" value="LUPUS LA PROTEIN-RELATED"/>
    <property type="match status" value="1"/>
</dbReference>